<dbReference type="VEuPathDB" id="MicrosporidiaDB:EDEG_00188"/>
<sequence length="115" mass="12960">MLYFAEPIIRENALEKLQEIIKSKNFEMLRGIKACTKFLTSTASKSNKIVVCAADIQPADTVSHLPVLSEEKEVPLLFVEKMSDLKHSNSFNKETTCIVLDVDKANFKEILALMN</sequence>
<reference evidence="3" key="2">
    <citation type="submission" date="2015-07" db="EMBL/GenBank/DDBJ databases">
        <title>Contrasting host-pathogen interactions and genome evolution in two generalist and specialist microsporidian pathogens of mosquitoes.</title>
        <authorList>
            <consortium name="The Broad Institute Genomics Platform"/>
            <consortium name="The Broad Institute Genome Sequencing Center for Infectious Disease"/>
            <person name="Cuomo C.A."/>
            <person name="Sanscrainte N.D."/>
            <person name="Goldberg J.M."/>
            <person name="Heiman D."/>
            <person name="Young S."/>
            <person name="Zeng Q."/>
            <person name="Becnel J.J."/>
            <person name="Birren B.W."/>
        </authorList>
    </citation>
    <scope>NUCLEOTIDE SEQUENCE [LARGE SCALE GENOMIC DNA]</scope>
    <source>
        <strain evidence="3">USNM 41457</strain>
    </source>
</reference>
<evidence type="ECO:0000313" key="2">
    <source>
        <dbReference type="EMBL" id="EJW03700.1"/>
    </source>
</evidence>
<dbReference type="OrthoDB" id="5364946at2759"/>
<comment type="caution">
    <text evidence="2">The sequence shown here is derived from an EMBL/GenBank/DDBJ whole genome shotgun (WGS) entry which is preliminary data.</text>
</comment>
<dbReference type="Gene3D" id="3.30.1330.30">
    <property type="match status" value="1"/>
</dbReference>
<dbReference type="AlphaFoldDB" id="J9DM77"/>
<dbReference type="SUPFAM" id="SSF55315">
    <property type="entry name" value="L30e-like"/>
    <property type="match status" value="1"/>
</dbReference>
<reference evidence="2 3" key="1">
    <citation type="submission" date="2011-08" db="EMBL/GenBank/DDBJ databases">
        <authorList>
            <person name="Liu Z.J."/>
            <person name="Shi F.L."/>
            <person name="Lu J.Q."/>
            <person name="Li M."/>
            <person name="Wang Z.L."/>
        </authorList>
    </citation>
    <scope>NUCLEOTIDE SEQUENCE [LARGE SCALE GENOMIC DNA]</scope>
    <source>
        <strain evidence="2 3">USNM 41457</strain>
    </source>
</reference>
<dbReference type="EMBL" id="AFBI03000002">
    <property type="protein sequence ID" value="EJW03700.1"/>
    <property type="molecule type" value="Genomic_DNA"/>
</dbReference>
<dbReference type="HOGENOM" id="CLU_084513_3_0_1"/>
<dbReference type="Proteomes" id="UP000003163">
    <property type="component" value="Unassembled WGS sequence"/>
</dbReference>
<dbReference type="InParanoid" id="J9DM77"/>
<keyword evidence="3" id="KW-1185">Reference proteome</keyword>
<name>J9DM77_EDHAE</name>
<evidence type="ECO:0000313" key="3">
    <source>
        <dbReference type="Proteomes" id="UP000003163"/>
    </source>
</evidence>
<dbReference type="InterPro" id="IPR029064">
    <property type="entry name" value="Ribosomal_eL30-like_sf"/>
</dbReference>
<gene>
    <name evidence="2" type="ORF">EDEG_00188</name>
</gene>
<dbReference type="STRING" id="1003232.J9DM77"/>
<evidence type="ECO:0000259" key="1">
    <source>
        <dbReference type="Pfam" id="PF01248"/>
    </source>
</evidence>
<dbReference type="InterPro" id="IPR004038">
    <property type="entry name" value="Ribosomal_eL8/eL30/eS12/Gad45"/>
</dbReference>
<organism evidence="2 3">
    <name type="scientific">Edhazardia aedis (strain USNM 41457)</name>
    <name type="common">Microsporidian parasite</name>
    <dbReference type="NCBI Taxonomy" id="1003232"/>
    <lineage>
        <taxon>Eukaryota</taxon>
        <taxon>Fungi</taxon>
        <taxon>Fungi incertae sedis</taxon>
        <taxon>Microsporidia</taxon>
        <taxon>Edhazardia</taxon>
    </lineage>
</organism>
<protein>
    <recommendedName>
        <fullName evidence="1">Ribosomal protein eL8/eL30/eS12/Gadd45 domain-containing protein</fullName>
    </recommendedName>
</protein>
<dbReference type="Pfam" id="PF01248">
    <property type="entry name" value="Ribosomal_L7Ae"/>
    <property type="match status" value="1"/>
</dbReference>
<feature type="domain" description="Ribosomal protein eL8/eL30/eS12/Gadd45" evidence="1">
    <location>
        <begin position="16"/>
        <end position="109"/>
    </location>
</feature>
<proteinExistence type="predicted"/>
<accession>J9DM77</accession>